<dbReference type="EnsemblMetazoa" id="AMEM009267-RA">
    <property type="protein sequence ID" value="AMEM009267-PA"/>
    <property type="gene ID" value="AMEM009267"/>
</dbReference>
<dbReference type="Proteomes" id="UP000075903">
    <property type="component" value="Unassembled WGS sequence"/>
</dbReference>
<name>A0A182V5N0_ANOME</name>
<dbReference type="VEuPathDB" id="VectorBase:AMEM009267"/>
<keyword evidence="2" id="KW-1185">Reference proteome</keyword>
<organism evidence="1 2">
    <name type="scientific">Anopheles merus</name>
    <name type="common">Mosquito</name>
    <dbReference type="NCBI Taxonomy" id="30066"/>
    <lineage>
        <taxon>Eukaryota</taxon>
        <taxon>Metazoa</taxon>
        <taxon>Ecdysozoa</taxon>
        <taxon>Arthropoda</taxon>
        <taxon>Hexapoda</taxon>
        <taxon>Insecta</taxon>
        <taxon>Pterygota</taxon>
        <taxon>Neoptera</taxon>
        <taxon>Endopterygota</taxon>
        <taxon>Diptera</taxon>
        <taxon>Nematocera</taxon>
        <taxon>Culicoidea</taxon>
        <taxon>Culicidae</taxon>
        <taxon>Anophelinae</taxon>
        <taxon>Anopheles</taxon>
    </lineage>
</organism>
<reference evidence="1" key="1">
    <citation type="submission" date="2020-05" db="UniProtKB">
        <authorList>
            <consortium name="EnsemblMetazoa"/>
        </authorList>
    </citation>
    <scope>IDENTIFICATION</scope>
    <source>
        <strain evidence="1">MAF</strain>
    </source>
</reference>
<evidence type="ECO:0000313" key="1">
    <source>
        <dbReference type="EnsemblMetazoa" id="AMEM009267-PA"/>
    </source>
</evidence>
<proteinExistence type="predicted"/>
<evidence type="ECO:0000313" key="2">
    <source>
        <dbReference type="Proteomes" id="UP000075903"/>
    </source>
</evidence>
<dbReference type="AlphaFoldDB" id="A0A182V5N0"/>
<sequence length="216" mass="22718">MPSRPTPHSATVMPNRALSAGPPFRKTGSSFFAWNVIIFLRNDSGSLSEIITGGSGWPAPVDDLVVSTNSPLLLTTLPWNGVRPSTSSVACPAAPDRPAPLLDRGTFVARWWFSTGENGPLMSSPFGRTRTGHTLNAMYSIGSTNGLFRLVCHSIVSVPWRAAGSLPAAAAASAAASVQTRGALMLFGAAIAVVKLKPSENSPRPACRVSTHIRKV</sequence>
<protein>
    <submittedName>
        <fullName evidence="1">Uncharacterized protein</fullName>
    </submittedName>
</protein>
<accession>A0A182V5N0</accession>